<dbReference type="InterPro" id="IPR027417">
    <property type="entry name" value="P-loop_NTPase"/>
</dbReference>
<dbReference type="Gene3D" id="1.10.8.80">
    <property type="entry name" value="Magnesium chelatase subunit I, C-Terminal domain"/>
    <property type="match status" value="1"/>
</dbReference>
<feature type="domain" description="VWFA" evidence="3">
    <location>
        <begin position="447"/>
        <end position="628"/>
    </location>
</feature>
<dbReference type="PANTHER" id="PTHR35023:SF1">
    <property type="entry name" value="MG-PROTOPORPHYRIN IX CHELATASE"/>
    <property type="match status" value="1"/>
</dbReference>
<evidence type="ECO:0000313" key="4">
    <source>
        <dbReference type="EMBL" id="UTD00802.1"/>
    </source>
</evidence>
<comment type="similarity">
    <text evidence="1">Belongs to the Mg-chelatase subunits D/I family.</text>
</comment>
<dbReference type="InterPro" id="IPR036465">
    <property type="entry name" value="vWFA_dom_sf"/>
</dbReference>
<sequence>MKGFDYPFSLLVGQKKLVRALLVLAVSDKINSLLIAGGKGTGKTIAARSLKNISDMSIVNIPLNITEDNLFGGLDIKASLESGKSKFQQGILGKAENKILYIDEINLFPNEYINTILNVIETGFLQTERDGHSNKKIIESKLIGTMNPEEGFLNNSITDKFSIYVETDSNLNKEERLKILKRNLSLDKEDKITIEALKKEDKILSNKIHDAKKRLSGIKISESIITRAEVLIKEANCFGYRAGICLIHTARALAAIDNHQYITDENFQEAAELVLKHRKNILSETQNKNQIKSDKDNNDKTKSDKNKTAEKPNEKDNQKIESKSRISNNENDATEHNGNNTNNQNGISYKNSDTELADKIFKIKNLLSINEDNSFRKGMGKRNKTRTNELKGKSFGYTRSSQNLHNLAIIPTIKSAALHQIKPKKGIIKINKDDYKFKRRKTRIGASIIFLVDASGSMGAMKRMKETKNAILSLLMDSYQKHDEVSMITFAGTRAEIILPFTRSVLLAKRELQLIPTIGKTPLALGLNKALEYFKIHRLKNKDMIPLLFLITDGRTNHGSVFFDEPIKDALFISKKIKNANIYSVVIDTESGFVKLALAEEIAKNLNARYYQIEDIKPEVLTEIVHQNTEYSLSRIDVMEDKR</sequence>
<evidence type="ECO:0000256" key="1">
    <source>
        <dbReference type="ARBA" id="ARBA00005799"/>
    </source>
</evidence>
<dbReference type="Gene3D" id="3.40.50.410">
    <property type="entry name" value="von Willebrand factor, type A domain"/>
    <property type="match status" value="1"/>
</dbReference>
<feature type="compositionally biased region" description="Low complexity" evidence="2">
    <location>
        <begin position="337"/>
        <end position="346"/>
    </location>
</feature>
<accession>A0A9Q9BH32</accession>
<feature type="region of interest" description="Disordered" evidence="2">
    <location>
        <begin position="285"/>
        <end position="350"/>
    </location>
</feature>
<dbReference type="GO" id="GO:0005524">
    <property type="term" value="F:ATP binding"/>
    <property type="evidence" value="ECO:0007669"/>
    <property type="project" value="InterPro"/>
</dbReference>
<dbReference type="PANTHER" id="PTHR35023">
    <property type="entry name" value="CHELATASE-RELATED"/>
    <property type="match status" value="1"/>
</dbReference>
<dbReference type="SUPFAM" id="SSF53300">
    <property type="entry name" value="vWA-like"/>
    <property type="match status" value="1"/>
</dbReference>
<dbReference type="InterPro" id="IPR041702">
    <property type="entry name" value="BchD/ChlD_VWA"/>
</dbReference>
<gene>
    <name evidence="4" type="ORF">E4N86_08870</name>
</gene>
<dbReference type="Pfam" id="PF07728">
    <property type="entry name" value="AAA_5"/>
    <property type="match status" value="1"/>
</dbReference>
<dbReference type="InterPro" id="IPR011704">
    <property type="entry name" value="ATPase_dyneun-rel_AAA"/>
</dbReference>
<dbReference type="PROSITE" id="PS50234">
    <property type="entry name" value="VWFA"/>
    <property type="match status" value="1"/>
</dbReference>
<dbReference type="Proteomes" id="UP001056981">
    <property type="component" value="Chromosome"/>
</dbReference>
<protein>
    <submittedName>
        <fullName evidence="4">Magnesium chelatase subunit D family protein</fullName>
    </submittedName>
</protein>
<dbReference type="InterPro" id="IPR041628">
    <property type="entry name" value="ChlI/MoxR_AAA_lid"/>
</dbReference>
<evidence type="ECO:0000256" key="2">
    <source>
        <dbReference type="SAM" id="MobiDB-lite"/>
    </source>
</evidence>
<dbReference type="InterPro" id="IPR002035">
    <property type="entry name" value="VWF_A"/>
</dbReference>
<dbReference type="EMBL" id="CP051635">
    <property type="protein sequence ID" value="UTD00802.1"/>
    <property type="molecule type" value="Genomic_DNA"/>
</dbReference>
<evidence type="ECO:0000313" key="5">
    <source>
        <dbReference type="Proteomes" id="UP001056981"/>
    </source>
</evidence>
<organism evidence="4 5">
    <name type="scientific">Treponema denticola</name>
    <dbReference type="NCBI Taxonomy" id="158"/>
    <lineage>
        <taxon>Bacteria</taxon>
        <taxon>Pseudomonadati</taxon>
        <taxon>Spirochaetota</taxon>
        <taxon>Spirochaetia</taxon>
        <taxon>Spirochaetales</taxon>
        <taxon>Treponemataceae</taxon>
        <taxon>Treponema</taxon>
    </lineage>
</organism>
<dbReference type="Gene3D" id="3.40.50.300">
    <property type="entry name" value="P-loop containing nucleotide triphosphate hydrolases"/>
    <property type="match status" value="1"/>
</dbReference>
<dbReference type="Pfam" id="PF17863">
    <property type="entry name" value="AAA_lid_2"/>
    <property type="match status" value="1"/>
</dbReference>
<dbReference type="SUPFAM" id="SSF52540">
    <property type="entry name" value="P-loop containing nucleoside triphosphate hydrolases"/>
    <property type="match status" value="1"/>
</dbReference>
<proteinExistence type="inferred from homology"/>
<dbReference type="CDD" id="cd01451">
    <property type="entry name" value="vWA_Magnesium_chelatase"/>
    <property type="match status" value="1"/>
</dbReference>
<feature type="compositionally biased region" description="Basic and acidic residues" evidence="2">
    <location>
        <begin position="291"/>
        <end position="324"/>
    </location>
</feature>
<dbReference type="AlphaFoldDB" id="A0A9Q9BH32"/>
<dbReference type="Pfam" id="PF13519">
    <property type="entry name" value="VWA_2"/>
    <property type="match status" value="1"/>
</dbReference>
<reference evidence="4" key="1">
    <citation type="submission" date="2020-04" db="EMBL/GenBank/DDBJ databases">
        <title>Comparative genomics of oral phylogroup-2 Treponema strains.</title>
        <authorList>
            <person name="Zeng H."/>
            <person name="Chan Y.K."/>
            <person name="Watt R.M."/>
        </authorList>
    </citation>
    <scope>NUCLEOTIDE SEQUENCE</scope>
    <source>
        <strain evidence="4">OMZ 905</strain>
    </source>
</reference>
<dbReference type="CDD" id="cd00009">
    <property type="entry name" value="AAA"/>
    <property type="match status" value="1"/>
</dbReference>
<dbReference type="InterPro" id="IPR052989">
    <property type="entry name" value="Mg-chelatase_DI-like"/>
</dbReference>
<evidence type="ECO:0000259" key="3">
    <source>
        <dbReference type="PROSITE" id="PS50234"/>
    </source>
</evidence>
<dbReference type="RefSeq" id="WP_253717799.1">
    <property type="nucleotide sequence ID" value="NZ_CP051522.1"/>
</dbReference>
<dbReference type="SMART" id="SM00327">
    <property type="entry name" value="VWA"/>
    <property type="match status" value="1"/>
</dbReference>
<name>A0A9Q9BH32_TREDN</name>
<dbReference type="GO" id="GO:0016887">
    <property type="term" value="F:ATP hydrolysis activity"/>
    <property type="evidence" value="ECO:0007669"/>
    <property type="project" value="InterPro"/>
</dbReference>